<reference evidence="2 3" key="1">
    <citation type="submission" date="2019-03" db="EMBL/GenBank/DDBJ databases">
        <authorList>
            <person name="Liu G."/>
        </authorList>
    </citation>
    <scope>NUCLEOTIDE SEQUENCE [LARGE SCALE GENOMIC DNA]</scope>
    <source>
        <strain evidence="2 3">DSM 19099</strain>
    </source>
</reference>
<dbReference type="InterPro" id="IPR009319">
    <property type="entry name" value="Phage_A118_VSP1"/>
</dbReference>
<dbReference type="Pfam" id="PF06152">
    <property type="entry name" value="Phage_min_cap2"/>
    <property type="match status" value="1"/>
</dbReference>
<sequence>MNEPNVPLDPVARLYAQIEQDILVNAGKALGANRTLLNEDIESWRLVQLQKLGSLSQDNLLIIARYSGRSVEELTDLLQDAGFKAVAETDKMLAPAVTQGAVLLPAASNANNTNQILQTYVNRARGSMNLANATLLSTFESEFRNVIDEAVAKVLTGNKTPDQALRETARAWADKGLTGHITRDNRKLSVEPYINTVIRTATTGVTNDMQDARMDEYDVDLVEISEHMGARTKCALYQGKIFSRNGTSDKYPALSSTSVGEADGLFGINCRHVKYGFVEGVSIKRPSKIDQAKNEQSYKESQVQRKLERDIRKAKQEMNMMDAMGDAEGVKLARQKVSSRQANMRTFINETGRTRRRNREQLAVNNPRG</sequence>
<dbReference type="Proteomes" id="UP000298210">
    <property type="component" value="Unassembled WGS sequence"/>
</dbReference>
<accession>A0A4Y7WJ75</accession>
<feature type="compositionally biased region" description="Polar residues" evidence="1">
    <location>
        <begin position="336"/>
        <end position="348"/>
    </location>
</feature>
<dbReference type="EMBL" id="SNUX01000003">
    <property type="protein sequence ID" value="TES48078.1"/>
    <property type="molecule type" value="Genomic_DNA"/>
</dbReference>
<name>A0A4Y7WJ75_9BACI</name>
<dbReference type="GO" id="GO:0005198">
    <property type="term" value="F:structural molecule activity"/>
    <property type="evidence" value="ECO:0007669"/>
    <property type="project" value="InterPro"/>
</dbReference>
<dbReference type="RefSeq" id="WP_134259362.1">
    <property type="nucleotide sequence ID" value="NZ_LDIM01000014.1"/>
</dbReference>
<feature type="region of interest" description="Disordered" evidence="1">
    <location>
        <begin position="333"/>
        <end position="369"/>
    </location>
</feature>
<protein>
    <submittedName>
        <fullName evidence="2">Minor capsid protein</fullName>
    </submittedName>
</protein>
<comment type="caution">
    <text evidence="2">The sequence shown here is derived from an EMBL/GenBank/DDBJ whole genome shotgun (WGS) entry which is preliminary data.</text>
</comment>
<organism evidence="2 3">
    <name type="scientific">Shouchella lehensis</name>
    <dbReference type="NCBI Taxonomy" id="300825"/>
    <lineage>
        <taxon>Bacteria</taxon>
        <taxon>Bacillati</taxon>
        <taxon>Bacillota</taxon>
        <taxon>Bacilli</taxon>
        <taxon>Bacillales</taxon>
        <taxon>Bacillaceae</taxon>
        <taxon>Shouchella</taxon>
    </lineage>
</organism>
<gene>
    <name evidence="2" type="ORF">E2L03_13165</name>
</gene>
<evidence type="ECO:0000256" key="1">
    <source>
        <dbReference type="SAM" id="MobiDB-lite"/>
    </source>
</evidence>
<evidence type="ECO:0000313" key="2">
    <source>
        <dbReference type="EMBL" id="TES48078.1"/>
    </source>
</evidence>
<evidence type="ECO:0000313" key="3">
    <source>
        <dbReference type="Proteomes" id="UP000298210"/>
    </source>
</evidence>
<dbReference type="AlphaFoldDB" id="A0A4Y7WJ75"/>
<proteinExistence type="predicted"/>